<keyword evidence="3" id="KW-1185">Reference proteome</keyword>
<proteinExistence type="predicted"/>
<dbReference type="RefSeq" id="WP_264224844.1">
    <property type="nucleotide sequence ID" value="NZ_CP107716.1"/>
</dbReference>
<evidence type="ECO:0000259" key="1">
    <source>
        <dbReference type="Pfam" id="PF10006"/>
    </source>
</evidence>
<accession>A0ABY6IP17</accession>
<dbReference type="Pfam" id="PF10006">
    <property type="entry name" value="DUF2249"/>
    <property type="match status" value="1"/>
</dbReference>
<gene>
    <name evidence="2" type="ORF">OF122_14155</name>
</gene>
<feature type="domain" description="DUF2249" evidence="1">
    <location>
        <begin position="6"/>
        <end position="74"/>
    </location>
</feature>
<dbReference type="InterPro" id="IPR018720">
    <property type="entry name" value="DUF2249"/>
</dbReference>
<sequence>MNDIVELDVRPILEAGGEPFGEIMTAIAALGPHQQLRLLVNFKPVPLFQVLQQQGFEYEAIQDETGDWHVTFSRSSTDPASVTDIDWSVPATVLVSYSPKMGR</sequence>
<organism evidence="2 3">
    <name type="scientific">Pelagibacterium flavum</name>
    <dbReference type="NCBI Taxonomy" id="2984530"/>
    <lineage>
        <taxon>Bacteria</taxon>
        <taxon>Pseudomonadati</taxon>
        <taxon>Pseudomonadota</taxon>
        <taxon>Alphaproteobacteria</taxon>
        <taxon>Hyphomicrobiales</taxon>
        <taxon>Devosiaceae</taxon>
        <taxon>Pelagibacterium</taxon>
    </lineage>
</organism>
<dbReference type="Proteomes" id="UP001163882">
    <property type="component" value="Chromosome"/>
</dbReference>
<protein>
    <submittedName>
        <fullName evidence="2">DUF2249 domain-containing protein</fullName>
    </submittedName>
</protein>
<reference evidence="2" key="1">
    <citation type="submission" date="2022-10" db="EMBL/GenBank/DDBJ databases">
        <title>YIM 151497 complete genome.</title>
        <authorList>
            <person name="Chen X."/>
        </authorList>
    </citation>
    <scope>NUCLEOTIDE SEQUENCE</scope>
    <source>
        <strain evidence="2">YIM 151497</strain>
    </source>
</reference>
<evidence type="ECO:0000313" key="2">
    <source>
        <dbReference type="EMBL" id="UYQ71184.1"/>
    </source>
</evidence>
<evidence type="ECO:0000313" key="3">
    <source>
        <dbReference type="Proteomes" id="UP001163882"/>
    </source>
</evidence>
<dbReference type="EMBL" id="CP107716">
    <property type="protein sequence ID" value="UYQ71184.1"/>
    <property type="molecule type" value="Genomic_DNA"/>
</dbReference>
<name>A0ABY6IP17_9HYPH</name>